<dbReference type="EMBL" id="QPGA01000052">
    <property type="protein sequence ID" value="RDE49208.1"/>
    <property type="molecule type" value="Genomic_DNA"/>
</dbReference>
<reference evidence="4 5" key="1">
    <citation type="submission" date="2018-05" db="EMBL/GenBank/DDBJ databases">
        <title>Integrated omic analyses show evidence that a Ca. Accumulibacter phosphatis strain performs denitrification under micro-aerobic conditions.</title>
        <authorList>
            <person name="Camejo P.Y."/>
            <person name="Katherine M.D."/>
            <person name="Daniel N.R."/>
        </authorList>
    </citation>
    <scope>NUCLEOTIDE SEQUENCE [LARGE SCALE GENOMIC DNA]</scope>
    <source>
        <strain evidence="4">UW-LDO-IC</strain>
    </source>
</reference>
<dbReference type="Pfam" id="PF03743">
    <property type="entry name" value="TrbI"/>
    <property type="match status" value="1"/>
</dbReference>
<accession>A0A369XP84</accession>
<feature type="region of interest" description="Disordered" evidence="2">
    <location>
        <begin position="417"/>
        <end position="454"/>
    </location>
</feature>
<sequence>MAESPGNRIASTIARLSPKQRQLLILGLGGSVFAVLIFGGVALWDQPTTLPEGTPPVRPQPLPISAPGAQADPRDIWMSKSSEQMRQMEEMIQGLRQQVDLIERKPPLSNPVLQVLPPQPLPSPPPPEIEPLNLPPLPPLPPLPANPGAGMNPDGTPMLPRLPGIATFEVSDAKVSAPALSGQGTDQKDARSYVPSGSFFRAVLLGGLDAPTGGQAQSNPHPVLMRVQDNAFLPNRYRFKIKECFALGASYGDISAERAYIRLESLSCVRRDGKAIDVPVKGYVVGEDGKAGMRGRLISKQGQVLANALLAGIGAGIGQAFQQSAMTVSTSPLGSIGSVDPGKQVQAGLGTGVGKALDRLSQYYITHGWRNSLARRQQARQRSDRCGPWSLPCAASASEARQRTAGWSTRRCGSVTRIASTGIATSRRQRNRPEAPPRTPKRRRSARKKKPLRP</sequence>
<feature type="transmembrane region" description="Helical" evidence="3">
    <location>
        <begin position="23"/>
        <end position="44"/>
    </location>
</feature>
<dbReference type="CDD" id="cd16430">
    <property type="entry name" value="TraB"/>
    <property type="match status" value="1"/>
</dbReference>
<evidence type="ECO:0000313" key="4">
    <source>
        <dbReference type="EMBL" id="RDE49208.1"/>
    </source>
</evidence>
<dbReference type="Proteomes" id="UP000253831">
    <property type="component" value="Unassembled WGS sequence"/>
</dbReference>
<feature type="coiled-coil region" evidence="1">
    <location>
        <begin position="78"/>
        <end position="105"/>
    </location>
</feature>
<dbReference type="InterPro" id="IPR005498">
    <property type="entry name" value="T4SS_VirB10/TraB/TrbI"/>
</dbReference>
<evidence type="ECO:0000256" key="1">
    <source>
        <dbReference type="SAM" id="Coils"/>
    </source>
</evidence>
<keyword evidence="3" id="KW-0472">Membrane</keyword>
<gene>
    <name evidence="4" type="ORF">DVS81_17840</name>
</gene>
<keyword evidence="3" id="KW-0812">Transmembrane</keyword>
<protein>
    <submittedName>
        <fullName evidence="4">Conjugal transfer protein TraB</fullName>
    </submittedName>
</protein>
<feature type="compositionally biased region" description="Polar residues" evidence="2">
    <location>
        <begin position="417"/>
        <end position="426"/>
    </location>
</feature>
<dbReference type="AlphaFoldDB" id="A0A369XP84"/>
<feature type="compositionally biased region" description="Basic residues" evidence="2">
    <location>
        <begin position="439"/>
        <end position="454"/>
    </location>
</feature>
<proteinExistence type="predicted"/>
<comment type="caution">
    <text evidence="4">The sequence shown here is derived from an EMBL/GenBank/DDBJ whole genome shotgun (WGS) entry which is preliminary data.</text>
</comment>
<evidence type="ECO:0000256" key="2">
    <source>
        <dbReference type="SAM" id="MobiDB-lite"/>
    </source>
</evidence>
<evidence type="ECO:0000256" key="3">
    <source>
        <dbReference type="SAM" id="Phobius"/>
    </source>
</evidence>
<name>A0A369XP84_9PROT</name>
<evidence type="ECO:0000313" key="5">
    <source>
        <dbReference type="Proteomes" id="UP000253831"/>
    </source>
</evidence>
<keyword evidence="3" id="KW-1133">Transmembrane helix</keyword>
<organism evidence="4 5">
    <name type="scientific">Candidatus Accumulibacter meliphilus</name>
    <dbReference type="NCBI Taxonomy" id="2211374"/>
    <lineage>
        <taxon>Bacteria</taxon>
        <taxon>Pseudomonadati</taxon>
        <taxon>Pseudomonadota</taxon>
        <taxon>Betaproteobacteria</taxon>
        <taxon>Candidatus Accumulibacter</taxon>
    </lineage>
</organism>
<keyword evidence="1" id="KW-0175">Coiled coil</keyword>